<dbReference type="InParanoid" id="E4WWK4"/>
<evidence type="ECO:0000313" key="2">
    <source>
        <dbReference type="Proteomes" id="UP000001307"/>
    </source>
</evidence>
<evidence type="ECO:0000313" key="1">
    <source>
        <dbReference type="EMBL" id="CBY21746.1"/>
    </source>
</evidence>
<dbReference type="EMBL" id="FN653018">
    <property type="protein sequence ID" value="CBY21746.1"/>
    <property type="molecule type" value="Genomic_DNA"/>
</dbReference>
<keyword evidence="2" id="KW-1185">Reference proteome</keyword>
<protein>
    <submittedName>
        <fullName evidence="1">Uncharacterized protein</fullName>
    </submittedName>
</protein>
<accession>E4WWK4</accession>
<name>E4WWK4_OIKDI</name>
<sequence>MSNSTHELSNPGLNRAFSFSAASTGMDDLMSFIKTCQKEAMNVFF</sequence>
<dbReference type="AlphaFoldDB" id="E4WWK4"/>
<dbReference type="Proteomes" id="UP000001307">
    <property type="component" value="Unassembled WGS sequence"/>
</dbReference>
<proteinExistence type="predicted"/>
<dbReference type="OrthoDB" id="10503292at2759"/>
<reference evidence="1" key="1">
    <citation type="journal article" date="2010" name="Science">
        <title>Plasticity of animal genome architecture unmasked by rapid evolution of a pelagic tunicate.</title>
        <authorList>
            <person name="Denoeud F."/>
            <person name="Henriet S."/>
            <person name="Mungpakdee S."/>
            <person name="Aury J.M."/>
            <person name="Da Silva C."/>
            <person name="Brinkmann H."/>
            <person name="Mikhaleva J."/>
            <person name="Olsen L.C."/>
            <person name="Jubin C."/>
            <person name="Canestro C."/>
            <person name="Bouquet J.M."/>
            <person name="Danks G."/>
            <person name="Poulain J."/>
            <person name="Campsteijn C."/>
            <person name="Adamski M."/>
            <person name="Cross I."/>
            <person name="Yadetie F."/>
            <person name="Muffato M."/>
            <person name="Louis A."/>
            <person name="Butcher S."/>
            <person name="Tsagkogeorga G."/>
            <person name="Konrad A."/>
            <person name="Singh S."/>
            <person name="Jensen M.F."/>
            <person name="Cong E.H."/>
            <person name="Eikeseth-Otteraa H."/>
            <person name="Noel B."/>
            <person name="Anthouard V."/>
            <person name="Porcel B.M."/>
            <person name="Kachouri-Lafond R."/>
            <person name="Nishino A."/>
            <person name="Ugolini M."/>
            <person name="Chourrout P."/>
            <person name="Nishida H."/>
            <person name="Aasland R."/>
            <person name="Huzurbazar S."/>
            <person name="Westhof E."/>
            <person name="Delsuc F."/>
            <person name="Lehrach H."/>
            <person name="Reinhardt R."/>
            <person name="Weissenbach J."/>
            <person name="Roy S.W."/>
            <person name="Artiguenave F."/>
            <person name="Postlethwait J.H."/>
            <person name="Manak J.R."/>
            <person name="Thompson E.M."/>
            <person name="Jaillon O."/>
            <person name="Du Pasquier L."/>
            <person name="Boudinot P."/>
            <person name="Liberles D.A."/>
            <person name="Volff J.N."/>
            <person name="Philippe H."/>
            <person name="Lenhard B."/>
            <person name="Roest Crollius H."/>
            <person name="Wincker P."/>
            <person name="Chourrout D."/>
        </authorList>
    </citation>
    <scope>NUCLEOTIDE SEQUENCE [LARGE SCALE GENOMIC DNA]</scope>
</reference>
<organism evidence="1">
    <name type="scientific">Oikopleura dioica</name>
    <name type="common">Tunicate</name>
    <dbReference type="NCBI Taxonomy" id="34765"/>
    <lineage>
        <taxon>Eukaryota</taxon>
        <taxon>Metazoa</taxon>
        <taxon>Chordata</taxon>
        <taxon>Tunicata</taxon>
        <taxon>Appendicularia</taxon>
        <taxon>Copelata</taxon>
        <taxon>Oikopleuridae</taxon>
        <taxon>Oikopleura</taxon>
    </lineage>
</organism>
<gene>
    <name evidence="1" type="ORF">GSOID_T00011272001</name>
</gene>